<dbReference type="InterPro" id="IPR011009">
    <property type="entry name" value="Kinase-like_dom_sf"/>
</dbReference>
<evidence type="ECO:0000256" key="3">
    <source>
        <dbReference type="ARBA" id="ARBA00022679"/>
    </source>
</evidence>
<feature type="compositionally biased region" description="Low complexity" evidence="11">
    <location>
        <begin position="356"/>
        <end position="365"/>
    </location>
</feature>
<keyword evidence="12" id="KW-0472">Membrane</keyword>
<dbReference type="Gene3D" id="1.25.40.10">
    <property type="entry name" value="Tetratricopeptide repeat domain"/>
    <property type="match status" value="3"/>
</dbReference>
<evidence type="ECO:0000313" key="14">
    <source>
        <dbReference type="EMBL" id="ABY36157.1"/>
    </source>
</evidence>
<dbReference type="SUPFAM" id="SSF48452">
    <property type="entry name" value="TPR-like"/>
    <property type="match status" value="2"/>
</dbReference>
<dbReference type="PROSITE" id="PS00108">
    <property type="entry name" value="PROTEIN_KINASE_ST"/>
    <property type="match status" value="1"/>
</dbReference>
<sequence>MSELSLVGQTIGRFEILSELGRGGMAVVYKARQTDLDRIVALKILPPGLTNDESYIARFRQEARSAARLEHPHIMPIYEVGEVAGYHYIAMKYIQGRTLKQLLQQEGALPVARAAQILAQVGEALDYAHRQGIIHRDIKPSNVMITDEGWIYLTDFGLARGTGANSSGLTMAGTVMGTPEYMSPEQAQGLPNVGPPTDIYALGVMLYELLTGAFPFKAETPMAMLAARLVHAPIPPRDVRGDLPPAVEDVIMRALARKPEARFASAAEMVAALRQAVGLSERELSRPLTPQRGMPAVSNAGSQTPPAYGPTTPASQPPAYGPTTPASQPPAYGPTTPASQPPAYAPTTPVTPPPVYVQTPAAPATHPYSASPSAPTPHPFNVPATPAPTAGKRTPVGLIVGLIVGVLLIGGGLTTFFLLRPTTPPVATNPAETHISEGDAALARSQGLDDAITAYRAAVAADAANPVAHSRLAWAYLAKGDWEEALTAAKPLAGINDGAAQAIGEGITGYIYFQLGDVVQAREASERAIDADPSSAIGYALRAAVLATNAADSRNDNLMSEAFTAISDAEDRLATADPLTKAFTQVLLGWAFGQDYTLRQDANVLDQAITSLEQAIDAYPALAVFHYELATIYLSAARDFDSARNEFNAALALDPNFSPAQVGLGWVAYFNSQTDEAEKAFNQALDLNDDESFALLGLGRLAFDDNDMQQAIDYFKQVIDANPYSAVAHAFLGEASLFAGYDATDENVQRELYQQAETAYRAAIARDDYFGFAYNGLGWILQYQDRYAESIEAFEKALQLDNENPEIFNGLGWSLFLSDRYPEAESMFKRAIELDSSYTSAYFGLGRTYEEQGRWDEALATFQTLKQIAPDYPGLDDAINRVSG</sequence>
<feature type="binding site" evidence="10">
    <location>
        <position position="43"/>
    </location>
    <ligand>
        <name>ATP</name>
        <dbReference type="ChEBI" id="CHEBI:30616"/>
    </ligand>
</feature>
<dbReference type="KEGG" id="cau:Caur_2958"/>
<evidence type="ECO:0000256" key="6">
    <source>
        <dbReference type="ARBA" id="ARBA00022777"/>
    </source>
</evidence>
<dbReference type="InterPro" id="IPR013105">
    <property type="entry name" value="TPR_2"/>
</dbReference>
<dbReference type="SUPFAM" id="SSF56112">
    <property type="entry name" value="Protein kinase-like (PK-like)"/>
    <property type="match status" value="1"/>
</dbReference>
<dbReference type="Pfam" id="PF00069">
    <property type="entry name" value="Pkinase"/>
    <property type="match status" value="1"/>
</dbReference>
<evidence type="ECO:0000256" key="12">
    <source>
        <dbReference type="SAM" id="Phobius"/>
    </source>
</evidence>
<keyword evidence="3" id="KW-0808">Transferase</keyword>
<dbReference type="PROSITE" id="PS50005">
    <property type="entry name" value="TPR"/>
    <property type="match status" value="5"/>
</dbReference>
<dbReference type="GO" id="GO:0005524">
    <property type="term" value="F:ATP binding"/>
    <property type="evidence" value="ECO:0007669"/>
    <property type="project" value="UniProtKB-UniRule"/>
</dbReference>
<proteinExistence type="predicted"/>
<evidence type="ECO:0000256" key="9">
    <source>
        <dbReference type="PROSITE-ProRule" id="PRU00339"/>
    </source>
</evidence>
<feature type="repeat" description="TPR" evidence="9">
    <location>
        <begin position="692"/>
        <end position="725"/>
    </location>
</feature>
<feature type="repeat" description="TPR" evidence="9">
    <location>
        <begin position="658"/>
        <end position="691"/>
    </location>
</feature>
<dbReference type="PANTHER" id="PTHR43289">
    <property type="entry name" value="MITOGEN-ACTIVATED PROTEIN KINASE KINASE KINASE 20-RELATED"/>
    <property type="match status" value="1"/>
</dbReference>
<dbReference type="SMART" id="SM00220">
    <property type="entry name" value="S_TKc"/>
    <property type="match status" value="1"/>
</dbReference>
<feature type="domain" description="Protein kinase" evidence="13">
    <location>
        <begin position="14"/>
        <end position="277"/>
    </location>
</feature>
<evidence type="ECO:0000256" key="2">
    <source>
        <dbReference type="ARBA" id="ARBA00022527"/>
    </source>
</evidence>
<dbReference type="PATRIC" id="fig|324602.8.peg.3356"/>
<dbReference type="EnsemblBacteria" id="ABY36157">
    <property type="protein sequence ID" value="ABY36157"/>
    <property type="gene ID" value="Caur_2958"/>
</dbReference>
<evidence type="ECO:0000256" key="8">
    <source>
        <dbReference type="ARBA" id="ARBA00022840"/>
    </source>
</evidence>
<dbReference type="AlphaFoldDB" id="A9WG03"/>
<dbReference type="PROSITE" id="PS50011">
    <property type="entry name" value="PROTEIN_KINASE_DOM"/>
    <property type="match status" value="1"/>
</dbReference>
<dbReference type="InterPro" id="IPR008271">
    <property type="entry name" value="Ser/Thr_kinase_AS"/>
</dbReference>
<dbReference type="PRINTS" id="PR01217">
    <property type="entry name" value="PRICHEXTENSN"/>
</dbReference>
<feature type="region of interest" description="Disordered" evidence="11">
    <location>
        <begin position="283"/>
        <end position="375"/>
    </location>
</feature>
<keyword evidence="12" id="KW-0812">Transmembrane</keyword>
<keyword evidence="6 14" id="KW-0418">Kinase</keyword>
<keyword evidence="8 10" id="KW-0067">ATP-binding</keyword>
<keyword evidence="4" id="KW-0677">Repeat</keyword>
<dbReference type="STRING" id="324602.Caur_2958"/>
<dbReference type="FunFam" id="1.10.510.10:FF:000021">
    <property type="entry name" value="Serine/threonine protein kinase"/>
    <property type="match status" value="1"/>
</dbReference>
<dbReference type="eggNOG" id="COG0515">
    <property type="taxonomic scope" value="Bacteria"/>
</dbReference>
<dbReference type="Gene3D" id="1.10.510.10">
    <property type="entry name" value="Transferase(Phosphotransferase) domain 1"/>
    <property type="match status" value="1"/>
</dbReference>
<evidence type="ECO:0000313" key="15">
    <source>
        <dbReference type="Proteomes" id="UP000002008"/>
    </source>
</evidence>
<feature type="repeat" description="TPR" evidence="9">
    <location>
        <begin position="771"/>
        <end position="804"/>
    </location>
</feature>
<dbReference type="InterPro" id="IPR000719">
    <property type="entry name" value="Prot_kinase_dom"/>
</dbReference>
<evidence type="ECO:0000256" key="10">
    <source>
        <dbReference type="PROSITE-ProRule" id="PRU10141"/>
    </source>
</evidence>
<accession>A9WG03</accession>
<keyword evidence="7 9" id="KW-0802">TPR repeat</keyword>
<feature type="repeat" description="TPR" evidence="9">
    <location>
        <begin position="839"/>
        <end position="872"/>
    </location>
</feature>
<reference evidence="15" key="1">
    <citation type="journal article" date="2011" name="BMC Genomics">
        <title>Complete genome sequence of the filamentous anoxygenic phototrophic bacterium Chloroflexus aurantiacus.</title>
        <authorList>
            <person name="Tang K.H."/>
            <person name="Barry K."/>
            <person name="Chertkov O."/>
            <person name="Dalin E."/>
            <person name="Han C.S."/>
            <person name="Hauser L.J."/>
            <person name="Honchak B.M."/>
            <person name="Karbach L.E."/>
            <person name="Land M.L."/>
            <person name="Lapidus A."/>
            <person name="Larimer F.W."/>
            <person name="Mikhailova N."/>
            <person name="Pitluck S."/>
            <person name="Pierson B.K."/>
            <person name="Blankenship R.E."/>
        </authorList>
    </citation>
    <scope>NUCLEOTIDE SEQUENCE [LARGE SCALE GENOMIC DNA]</scope>
    <source>
        <strain evidence="15">ATCC 29366 / DSM 635 / J-10-fl</strain>
    </source>
</reference>
<gene>
    <name evidence="14" type="ordered locus">Caur_2958</name>
</gene>
<dbReference type="RefSeq" id="WP_012258810.1">
    <property type="nucleotide sequence ID" value="NC_010175.1"/>
</dbReference>
<evidence type="ECO:0000256" key="7">
    <source>
        <dbReference type="ARBA" id="ARBA00022803"/>
    </source>
</evidence>
<dbReference type="InterPro" id="IPR017441">
    <property type="entry name" value="Protein_kinase_ATP_BS"/>
</dbReference>
<evidence type="ECO:0000256" key="1">
    <source>
        <dbReference type="ARBA" id="ARBA00012513"/>
    </source>
</evidence>
<dbReference type="Pfam" id="PF07719">
    <property type="entry name" value="TPR_2"/>
    <property type="match status" value="1"/>
</dbReference>
<evidence type="ECO:0000256" key="4">
    <source>
        <dbReference type="ARBA" id="ARBA00022737"/>
    </source>
</evidence>
<dbReference type="EMBL" id="CP000909">
    <property type="protein sequence ID" value="ABY36157.1"/>
    <property type="molecule type" value="Genomic_DNA"/>
</dbReference>
<keyword evidence="15" id="KW-1185">Reference proteome</keyword>
<dbReference type="PROSITE" id="PS00107">
    <property type="entry name" value="PROTEIN_KINASE_ATP"/>
    <property type="match status" value="1"/>
</dbReference>
<dbReference type="GO" id="GO:0004674">
    <property type="term" value="F:protein serine/threonine kinase activity"/>
    <property type="evidence" value="ECO:0000318"/>
    <property type="project" value="GO_Central"/>
</dbReference>
<organism evidence="14 15">
    <name type="scientific">Chloroflexus aurantiacus (strain ATCC 29366 / DSM 635 / J-10-fl)</name>
    <dbReference type="NCBI Taxonomy" id="324602"/>
    <lineage>
        <taxon>Bacteria</taxon>
        <taxon>Bacillati</taxon>
        <taxon>Chloroflexota</taxon>
        <taxon>Chloroflexia</taxon>
        <taxon>Chloroflexales</taxon>
        <taxon>Chloroflexineae</taxon>
        <taxon>Chloroflexaceae</taxon>
        <taxon>Chloroflexus</taxon>
    </lineage>
</organism>
<dbReference type="HOGENOM" id="CLU_015664_0_0_0"/>
<keyword evidence="2" id="KW-0723">Serine/threonine-protein kinase</keyword>
<keyword evidence="5 10" id="KW-0547">Nucleotide-binding</keyword>
<evidence type="ECO:0000256" key="5">
    <source>
        <dbReference type="ARBA" id="ARBA00022741"/>
    </source>
</evidence>
<dbReference type="Gene3D" id="3.30.200.20">
    <property type="entry name" value="Phosphorylase Kinase, domain 1"/>
    <property type="match status" value="1"/>
</dbReference>
<dbReference type="InParanoid" id="A9WG03"/>
<keyword evidence="12" id="KW-1133">Transmembrane helix</keyword>
<evidence type="ECO:0000256" key="11">
    <source>
        <dbReference type="SAM" id="MobiDB-lite"/>
    </source>
</evidence>
<feature type="transmembrane region" description="Helical" evidence="12">
    <location>
        <begin position="396"/>
        <end position="419"/>
    </location>
</feature>
<dbReference type="SMART" id="SM00028">
    <property type="entry name" value="TPR"/>
    <property type="match status" value="9"/>
</dbReference>
<dbReference type="InterPro" id="IPR011990">
    <property type="entry name" value="TPR-like_helical_dom_sf"/>
</dbReference>
<dbReference type="InterPro" id="IPR019734">
    <property type="entry name" value="TPR_rpt"/>
</dbReference>
<protein>
    <recommendedName>
        <fullName evidence="1">non-specific serine/threonine protein kinase</fullName>
        <ecNumber evidence="1">2.7.11.1</ecNumber>
    </recommendedName>
</protein>
<dbReference type="PANTHER" id="PTHR43289:SF6">
    <property type="entry name" value="SERINE_THREONINE-PROTEIN KINASE NEKL-3"/>
    <property type="match status" value="1"/>
</dbReference>
<dbReference type="CDD" id="cd14014">
    <property type="entry name" value="STKc_PknB_like"/>
    <property type="match status" value="1"/>
</dbReference>
<feature type="repeat" description="TPR" evidence="9">
    <location>
        <begin position="805"/>
        <end position="838"/>
    </location>
</feature>
<dbReference type="PROSITE" id="PS50293">
    <property type="entry name" value="TPR_REGION"/>
    <property type="match status" value="1"/>
</dbReference>
<name>A9WG03_CHLAA</name>
<evidence type="ECO:0000259" key="13">
    <source>
        <dbReference type="PROSITE" id="PS50011"/>
    </source>
</evidence>
<feature type="compositionally biased region" description="Pro residues" evidence="11">
    <location>
        <begin position="339"/>
        <end position="355"/>
    </location>
</feature>
<dbReference type="eggNOG" id="COG0457">
    <property type="taxonomic scope" value="Bacteria"/>
</dbReference>
<dbReference type="EC" id="2.7.11.1" evidence="1"/>
<dbReference type="Pfam" id="PF13432">
    <property type="entry name" value="TPR_16"/>
    <property type="match status" value="4"/>
</dbReference>
<dbReference type="Pfam" id="PF13181">
    <property type="entry name" value="TPR_8"/>
    <property type="match status" value="1"/>
</dbReference>
<dbReference type="Proteomes" id="UP000002008">
    <property type="component" value="Chromosome"/>
</dbReference>